<dbReference type="OrthoDB" id="181419at2"/>
<sequence length="431" mass="47335">MQGISPRWLLRQLPWVEATAGTYRVNRRLSHTTGAGRAAFYRTGSEVRVVPASLAELSLLRGFDDPEVLGALAGRLAQREYAPGEALAEAGQPTEEVFLLAEGKAVKEGRGAYGDVTSLGVLADGDYAGQQVLAESPQDWPFTVRAVTRITALVLRRADLAQLLSTSDALRAHVEQLRRGTVPRQNRKGEADIALASGHSGEPELPTSFVDYELEPREYELGVAQTVLRVHSRVADLYNQPMNQTEQQLRLTVEALRERQESDLLNNPDFGLLHNAELGQRIQTRSGPPTPDDLDELLCRRKSTKFFLAHPRAIAAFGRECTSRGITPQSVEVEGKPVLGWRGTPLLPCDKIPITEGNATSILAMRVGEERQGVIGLRQSGIPDEIEPSLNARFMEIDEKAMLKYLVSSYYSVAVLVPDALGILENVELGR</sequence>
<dbReference type="Pfam" id="PF00027">
    <property type="entry name" value="cNMP_binding"/>
    <property type="match status" value="1"/>
</dbReference>
<accession>A0A5N0UPT8</accession>
<protein>
    <submittedName>
        <fullName evidence="2">Cyclic nucleotide-binding domain-containing protein</fullName>
    </submittedName>
</protein>
<organism evidence="2 3">
    <name type="scientific">Amycolatopsis acidicola</name>
    <dbReference type="NCBI Taxonomy" id="2596893"/>
    <lineage>
        <taxon>Bacteria</taxon>
        <taxon>Bacillati</taxon>
        <taxon>Actinomycetota</taxon>
        <taxon>Actinomycetes</taxon>
        <taxon>Pseudonocardiales</taxon>
        <taxon>Pseudonocardiaceae</taxon>
        <taxon>Amycolatopsis</taxon>
    </lineage>
</organism>
<gene>
    <name evidence="2" type="ORF">FPZ12_044030</name>
</gene>
<dbReference type="Proteomes" id="UP000319769">
    <property type="component" value="Unassembled WGS sequence"/>
</dbReference>
<dbReference type="PROSITE" id="PS50042">
    <property type="entry name" value="CNMP_BINDING_3"/>
    <property type="match status" value="1"/>
</dbReference>
<dbReference type="Pfam" id="PF19307">
    <property type="entry name" value="SrpI-like"/>
    <property type="match status" value="1"/>
</dbReference>
<dbReference type="InterPro" id="IPR050397">
    <property type="entry name" value="Env_Response_Regulators"/>
</dbReference>
<dbReference type="Gene3D" id="2.60.120.10">
    <property type="entry name" value="Jelly Rolls"/>
    <property type="match status" value="1"/>
</dbReference>
<dbReference type="PANTHER" id="PTHR24567">
    <property type="entry name" value="CRP FAMILY TRANSCRIPTIONAL REGULATORY PROTEIN"/>
    <property type="match status" value="1"/>
</dbReference>
<dbReference type="InterPro" id="IPR000595">
    <property type="entry name" value="cNMP-bd_dom"/>
</dbReference>
<dbReference type="GO" id="GO:0005829">
    <property type="term" value="C:cytosol"/>
    <property type="evidence" value="ECO:0007669"/>
    <property type="project" value="TreeGrafter"/>
</dbReference>
<dbReference type="CDD" id="cd00038">
    <property type="entry name" value="CAP_ED"/>
    <property type="match status" value="1"/>
</dbReference>
<dbReference type="InterPro" id="IPR045641">
    <property type="entry name" value="SrpI-like"/>
</dbReference>
<dbReference type="InterPro" id="IPR049817">
    <property type="entry name" value="Encap_f2b"/>
</dbReference>
<reference evidence="2" key="1">
    <citation type="submission" date="2019-09" db="EMBL/GenBank/DDBJ databases">
        <authorList>
            <person name="Teo W.F.A."/>
            <person name="Duangmal K."/>
        </authorList>
    </citation>
    <scope>NUCLEOTIDE SEQUENCE [LARGE SCALE GENOMIC DNA]</scope>
    <source>
        <strain evidence="2">K81G1</strain>
    </source>
</reference>
<dbReference type="NCBIfam" id="NF041163">
    <property type="entry name" value="encap_f2b"/>
    <property type="match status" value="1"/>
</dbReference>
<feature type="domain" description="Cyclic nucleotide-binding" evidence="1">
    <location>
        <begin position="65"/>
        <end position="164"/>
    </location>
</feature>
<dbReference type="InterPro" id="IPR014710">
    <property type="entry name" value="RmlC-like_jellyroll"/>
</dbReference>
<dbReference type="SUPFAM" id="SSF51206">
    <property type="entry name" value="cAMP-binding domain-like"/>
    <property type="match status" value="1"/>
</dbReference>
<dbReference type="PANTHER" id="PTHR24567:SF74">
    <property type="entry name" value="HTH-TYPE TRANSCRIPTIONAL REGULATOR ARCR"/>
    <property type="match status" value="1"/>
</dbReference>
<dbReference type="EMBL" id="VMNW02000153">
    <property type="protein sequence ID" value="KAA9149073.1"/>
    <property type="molecule type" value="Genomic_DNA"/>
</dbReference>
<dbReference type="SMART" id="SM00100">
    <property type="entry name" value="cNMP"/>
    <property type="match status" value="1"/>
</dbReference>
<keyword evidence="3" id="KW-1185">Reference proteome</keyword>
<dbReference type="InterPro" id="IPR018490">
    <property type="entry name" value="cNMP-bd_dom_sf"/>
</dbReference>
<dbReference type="GO" id="GO:0003700">
    <property type="term" value="F:DNA-binding transcription factor activity"/>
    <property type="evidence" value="ECO:0007669"/>
    <property type="project" value="TreeGrafter"/>
</dbReference>
<evidence type="ECO:0000313" key="2">
    <source>
        <dbReference type="EMBL" id="KAA9149073.1"/>
    </source>
</evidence>
<evidence type="ECO:0000313" key="3">
    <source>
        <dbReference type="Proteomes" id="UP000319769"/>
    </source>
</evidence>
<comment type="caution">
    <text evidence="2">The sequence shown here is derived from an EMBL/GenBank/DDBJ whole genome shotgun (WGS) entry which is preliminary data.</text>
</comment>
<evidence type="ECO:0000259" key="1">
    <source>
        <dbReference type="PROSITE" id="PS50042"/>
    </source>
</evidence>
<name>A0A5N0UPT8_9PSEU</name>
<dbReference type="AlphaFoldDB" id="A0A5N0UPT8"/>
<proteinExistence type="predicted"/>